<feature type="region of interest" description="Disordered" evidence="7">
    <location>
        <begin position="131"/>
        <end position="155"/>
    </location>
</feature>
<comment type="subcellular location">
    <subcellularLocation>
        <location evidence="1">Membrane</location>
        <topology evidence="1">Multi-pass membrane protein</topology>
    </subcellularLocation>
</comment>
<evidence type="ECO:0000256" key="3">
    <source>
        <dbReference type="ARBA" id="ARBA00022692"/>
    </source>
</evidence>
<dbReference type="AlphaFoldDB" id="A0AA39QTW0"/>
<name>A0AA39QTW0_9LECA</name>
<reference evidence="9" key="1">
    <citation type="submission" date="2023-03" db="EMBL/GenBank/DDBJ databases">
        <title>Complete genome of Cladonia borealis.</title>
        <authorList>
            <person name="Park H."/>
        </authorList>
    </citation>
    <scope>NUCLEOTIDE SEQUENCE</scope>
    <source>
        <strain evidence="9">ANT050790</strain>
    </source>
</reference>
<feature type="region of interest" description="Disordered" evidence="7">
    <location>
        <begin position="1"/>
        <end position="27"/>
    </location>
</feature>
<evidence type="ECO:0000256" key="7">
    <source>
        <dbReference type="SAM" id="MobiDB-lite"/>
    </source>
</evidence>
<evidence type="ECO:0000256" key="4">
    <source>
        <dbReference type="ARBA" id="ARBA00022989"/>
    </source>
</evidence>
<keyword evidence="10" id="KW-1185">Reference proteome</keyword>
<evidence type="ECO:0000256" key="8">
    <source>
        <dbReference type="SAM" id="Phobius"/>
    </source>
</evidence>
<feature type="transmembrane region" description="Helical" evidence="8">
    <location>
        <begin position="71"/>
        <end position="93"/>
    </location>
</feature>
<evidence type="ECO:0000256" key="5">
    <source>
        <dbReference type="ARBA" id="ARBA00023065"/>
    </source>
</evidence>
<gene>
    <name evidence="9" type="ORF">JMJ35_009718</name>
</gene>
<dbReference type="PANTHER" id="PTHR33281:SF16">
    <property type="match status" value="1"/>
</dbReference>
<dbReference type="InterPro" id="IPR044669">
    <property type="entry name" value="YneE/VCCN1/2-like"/>
</dbReference>
<organism evidence="9 10">
    <name type="scientific">Cladonia borealis</name>
    <dbReference type="NCBI Taxonomy" id="184061"/>
    <lineage>
        <taxon>Eukaryota</taxon>
        <taxon>Fungi</taxon>
        <taxon>Dikarya</taxon>
        <taxon>Ascomycota</taxon>
        <taxon>Pezizomycotina</taxon>
        <taxon>Lecanoromycetes</taxon>
        <taxon>OSLEUM clade</taxon>
        <taxon>Lecanoromycetidae</taxon>
        <taxon>Lecanorales</taxon>
        <taxon>Lecanorineae</taxon>
        <taxon>Cladoniaceae</taxon>
        <taxon>Cladonia</taxon>
    </lineage>
</organism>
<dbReference type="GO" id="GO:0005254">
    <property type="term" value="F:chloride channel activity"/>
    <property type="evidence" value="ECO:0007669"/>
    <property type="project" value="InterPro"/>
</dbReference>
<evidence type="ECO:0000313" key="9">
    <source>
        <dbReference type="EMBL" id="KAK0507829.1"/>
    </source>
</evidence>
<dbReference type="PANTHER" id="PTHR33281">
    <property type="entry name" value="UPF0187 PROTEIN YNEE"/>
    <property type="match status" value="1"/>
</dbReference>
<comment type="caution">
    <text evidence="9">The sequence shown here is derived from an EMBL/GenBank/DDBJ whole genome shotgun (WGS) entry which is preliminary data.</text>
</comment>
<evidence type="ECO:0000256" key="2">
    <source>
        <dbReference type="ARBA" id="ARBA00022448"/>
    </source>
</evidence>
<accession>A0AA39QTW0</accession>
<feature type="transmembrane region" description="Helical" evidence="8">
    <location>
        <begin position="275"/>
        <end position="296"/>
    </location>
</feature>
<dbReference type="EMBL" id="JAFEKC020000022">
    <property type="protein sequence ID" value="KAK0507829.1"/>
    <property type="molecule type" value="Genomic_DNA"/>
</dbReference>
<keyword evidence="5" id="KW-0406">Ion transport</keyword>
<sequence length="405" mass="45820">MVNLRERAEQGRHHHRRPTVPFARTTRQKPRRWPLALRFIKGAIHSVIILPVTLHGLFAALIVFLDLHLDGSLSLPTSIIPSLSIVVGLMLVFRNQTSYNRFWDGRNYLTVIITSVRNLTRSFLACSAAQSHAPTTNNPTSSPPPSPPTNTTFNTDRLETERVINILVAILYATKNHLRSAWGAEIIPGTHISPKGTATPFPEYSQLFPQGFTGLDDRGVGLPLQLTFFVEAYIKHFFDKGYFHGPQASQMTVQLNTLTDAYGRMETIRLTSIPIAHLIHQKQVLCLFGCVLPFALVSSMKWFTIPIVVLVTFTLYGIDGIAMQLEDPFGFDKNDIRMDAIVEDVRTEIMVLLEEWKRYDSFGSSLPSHPLKSDMSYHKSTLEAPHILFPTPNPSPKIQRIEYWY</sequence>
<keyword evidence="2" id="KW-0813">Transport</keyword>
<feature type="transmembrane region" description="Helical" evidence="8">
    <location>
        <begin position="39"/>
        <end position="65"/>
    </location>
</feature>
<keyword evidence="6 8" id="KW-0472">Membrane</keyword>
<evidence type="ECO:0000313" key="10">
    <source>
        <dbReference type="Proteomes" id="UP001166286"/>
    </source>
</evidence>
<protein>
    <submittedName>
        <fullName evidence="9">Uncharacterized protein</fullName>
    </submittedName>
</protein>
<keyword evidence="3 8" id="KW-0812">Transmembrane</keyword>
<proteinExistence type="predicted"/>
<feature type="compositionally biased region" description="Basic and acidic residues" evidence="7">
    <location>
        <begin position="1"/>
        <end position="11"/>
    </location>
</feature>
<keyword evidence="4 8" id="KW-1133">Transmembrane helix</keyword>
<dbReference type="Pfam" id="PF25539">
    <property type="entry name" value="Bestrophin_2"/>
    <property type="match status" value="1"/>
</dbReference>
<evidence type="ECO:0000256" key="1">
    <source>
        <dbReference type="ARBA" id="ARBA00004141"/>
    </source>
</evidence>
<dbReference type="Proteomes" id="UP001166286">
    <property type="component" value="Unassembled WGS sequence"/>
</dbReference>
<dbReference type="GO" id="GO:0016020">
    <property type="term" value="C:membrane"/>
    <property type="evidence" value="ECO:0007669"/>
    <property type="project" value="UniProtKB-SubCell"/>
</dbReference>
<evidence type="ECO:0000256" key="6">
    <source>
        <dbReference type="ARBA" id="ARBA00023136"/>
    </source>
</evidence>